<dbReference type="EMBL" id="JAAALK010000289">
    <property type="protein sequence ID" value="KAG8049004.1"/>
    <property type="molecule type" value="Genomic_DNA"/>
</dbReference>
<organism evidence="1 2">
    <name type="scientific">Zizania palustris</name>
    <name type="common">Northern wild rice</name>
    <dbReference type="NCBI Taxonomy" id="103762"/>
    <lineage>
        <taxon>Eukaryota</taxon>
        <taxon>Viridiplantae</taxon>
        <taxon>Streptophyta</taxon>
        <taxon>Embryophyta</taxon>
        <taxon>Tracheophyta</taxon>
        <taxon>Spermatophyta</taxon>
        <taxon>Magnoliopsida</taxon>
        <taxon>Liliopsida</taxon>
        <taxon>Poales</taxon>
        <taxon>Poaceae</taxon>
        <taxon>BOP clade</taxon>
        <taxon>Oryzoideae</taxon>
        <taxon>Oryzeae</taxon>
        <taxon>Zizaniinae</taxon>
        <taxon>Zizania</taxon>
    </lineage>
</organism>
<reference evidence="1" key="2">
    <citation type="submission" date="2021-02" db="EMBL/GenBank/DDBJ databases">
        <authorList>
            <person name="Kimball J.A."/>
            <person name="Haas M.W."/>
            <person name="Macchietto M."/>
            <person name="Kono T."/>
            <person name="Duquette J."/>
            <person name="Shao M."/>
        </authorList>
    </citation>
    <scope>NUCLEOTIDE SEQUENCE</scope>
    <source>
        <tissue evidence="1">Fresh leaf tissue</tissue>
    </source>
</reference>
<evidence type="ECO:0000313" key="2">
    <source>
        <dbReference type="Proteomes" id="UP000729402"/>
    </source>
</evidence>
<comment type="caution">
    <text evidence="1">The sequence shown here is derived from an EMBL/GenBank/DDBJ whole genome shotgun (WGS) entry which is preliminary data.</text>
</comment>
<dbReference type="Proteomes" id="UP000729402">
    <property type="component" value="Unassembled WGS sequence"/>
</dbReference>
<accession>A0A8J5RN24</accession>
<dbReference type="AlphaFoldDB" id="A0A8J5RN24"/>
<reference evidence="1" key="1">
    <citation type="journal article" date="2021" name="bioRxiv">
        <title>Whole Genome Assembly and Annotation of Northern Wild Rice, Zizania palustris L., Supports a Whole Genome Duplication in the Zizania Genus.</title>
        <authorList>
            <person name="Haas M."/>
            <person name="Kono T."/>
            <person name="Macchietto M."/>
            <person name="Millas R."/>
            <person name="McGilp L."/>
            <person name="Shao M."/>
            <person name="Duquette J."/>
            <person name="Hirsch C.N."/>
            <person name="Kimball J."/>
        </authorList>
    </citation>
    <scope>NUCLEOTIDE SEQUENCE</scope>
    <source>
        <tissue evidence="1">Fresh leaf tissue</tissue>
    </source>
</reference>
<keyword evidence="2" id="KW-1185">Reference proteome</keyword>
<proteinExistence type="predicted"/>
<name>A0A8J5RN24_ZIZPA</name>
<sequence>MGLWRRVEDVGAPAAVARLDQTRALRGPWVVAEPGTHGCGLWGRATTWLEGAAAPLSAPSLTPVLATVATPQPAVVAVAAGVADGAATVDGWRGMTPAQVGIA</sequence>
<evidence type="ECO:0000313" key="1">
    <source>
        <dbReference type="EMBL" id="KAG8049004.1"/>
    </source>
</evidence>
<gene>
    <name evidence="1" type="ORF">GUJ93_ZPchr0009g1967</name>
</gene>
<protein>
    <submittedName>
        <fullName evidence="1">Uncharacterized protein</fullName>
    </submittedName>
</protein>